<dbReference type="Gene3D" id="2.40.50.100">
    <property type="match status" value="1"/>
</dbReference>
<evidence type="ECO:0000256" key="1">
    <source>
        <dbReference type="SAM" id="Coils"/>
    </source>
</evidence>
<dbReference type="PANTHER" id="PTHR30438">
    <property type="entry name" value="36 KDA ANTIGEN-RELATED"/>
    <property type="match status" value="1"/>
</dbReference>
<dbReference type="InterPro" id="IPR058625">
    <property type="entry name" value="MdtA-like_BSH"/>
</dbReference>
<evidence type="ECO:0000313" key="4">
    <source>
        <dbReference type="EMBL" id="AWI53972.1"/>
    </source>
</evidence>
<dbReference type="PANTHER" id="PTHR30438:SF2">
    <property type="entry name" value="MEMBRANE PROTEIN"/>
    <property type="match status" value="1"/>
</dbReference>
<dbReference type="OrthoDB" id="9778236at2"/>
<feature type="signal peptide" evidence="2">
    <location>
        <begin position="1"/>
        <end position="20"/>
    </location>
</feature>
<keyword evidence="1" id="KW-0175">Coiled coil</keyword>
<feature type="domain" description="Multidrug resistance protein MdtA-like barrel-sandwich hybrid" evidence="3">
    <location>
        <begin position="47"/>
        <end position="213"/>
    </location>
</feature>
<dbReference type="GO" id="GO:0005886">
    <property type="term" value="C:plasma membrane"/>
    <property type="evidence" value="ECO:0007669"/>
    <property type="project" value="TreeGrafter"/>
</dbReference>
<dbReference type="RefSeq" id="WP_109036968.1">
    <property type="nucleotide sequence ID" value="NZ_CP029210.1"/>
</dbReference>
<gene>
    <name evidence="4" type="ORF">DEH84_11430</name>
</gene>
<dbReference type="AlphaFoldDB" id="A0A2U8FSD0"/>
<dbReference type="KEGG" id="aon:DEH84_11430"/>
<dbReference type="Gene3D" id="2.40.30.170">
    <property type="match status" value="1"/>
</dbReference>
<proteinExistence type="predicted"/>
<evidence type="ECO:0000259" key="3">
    <source>
        <dbReference type="Pfam" id="PF25917"/>
    </source>
</evidence>
<accession>A0A2U8FSD0</accession>
<dbReference type="SUPFAM" id="SSF111369">
    <property type="entry name" value="HlyD-like secretion proteins"/>
    <property type="match status" value="2"/>
</dbReference>
<name>A0A2U8FSD0_9BURK</name>
<evidence type="ECO:0000313" key="5">
    <source>
        <dbReference type="Proteomes" id="UP000244892"/>
    </source>
</evidence>
<feature type="chain" id="PRO_5016014456" evidence="2">
    <location>
        <begin position="21"/>
        <end position="344"/>
    </location>
</feature>
<feature type="coiled-coil region" evidence="1">
    <location>
        <begin position="80"/>
        <end position="123"/>
    </location>
</feature>
<evidence type="ECO:0000256" key="2">
    <source>
        <dbReference type="SAM" id="SignalP"/>
    </source>
</evidence>
<reference evidence="4 5" key="1">
    <citation type="submission" date="2018-05" db="EMBL/GenBank/DDBJ databases">
        <title>complete genome sequence of Aquabacterium olei NBRC 110486.</title>
        <authorList>
            <person name="Tang B."/>
            <person name="Chang J."/>
            <person name="Zhang L."/>
            <person name="Yang H."/>
        </authorList>
    </citation>
    <scope>NUCLEOTIDE SEQUENCE [LARGE SCALE GENOMIC DNA]</scope>
    <source>
        <strain evidence="4 5">NBRC 110486</strain>
    </source>
</reference>
<dbReference type="Pfam" id="PF25917">
    <property type="entry name" value="BSH_RND"/>
    <property type="match status" value="1"/>
</dbReference>
<organism evidence="4 5">
    <name type="scientific">Aquabacterium olei</name>
    <dbReference type="NCBI Taxonomy" id="1296669"/>
    <lineage>
        <taxon>Bacteria</taxon>
        <taxon>Pseudomonadati</taxon>
        <taxon>Pseudomonadota</taxon>
        <taxon>Betaproteobacteria</taxon>
        <taxon>Burkholderiales</taxon>
        <taxon>Aquabacterium</taxon>
    </lineage>
</organism>
<sequence length="344" mass="36585">MKRPVITTMVLVCAAAAAGAAGYWYVAHRDDLPAGIARSNGRLEVERIEVAAKYPGRIVDLPVREGDVVRAGDLIARQDSSELQAQRAAVEAARERATNAMARARAETAVRQVQARLAQLELDHTATLRRDELVSVAEVDRRTAQRDGERAGVMVATAAIGEATAARAEADAQIRRIDVAIADMSLRAPVDGRIEYRVVEPGSVIPSGGRVATLLDTSQVHMTVFLPTSVAGRLKVGDEARLQLDAAPDYTLPAHVTFVAAEAQFTPKYVETATERDKLVYRVKLAVPRALAQQHAGFVKAGLTGYAYVRTDARVAWPAPLAVKLPGVAPAAAPAAAPASASAH</sequence>
<protein>
    <submittedName>
        <fullName evidence="4">HlyD family secretion protein</fullName>
    </submittedName>
</protein>
<keyword evidence="5" id="KW-1185">Reference proteome</keyword>
<dbReference type="EMBL" id="CP029210">
    <property type="protein sequence ID" value="AWI53972.1"/>
    <property type="molecule type" value="Genomic_DNA"/>
</dbReference>
<keyword evidence="2" id="KW-0732">Signal</keyword>
<dbReference type="Proteomes" id="UP000244892">
    <property type="component" value="Chromosome"/>
</dbReference>